<dbReference type="Proteomes" id="UP000784294">
    <property type="component" value="Unassembled WGS sequence"/>
</dbReference>
<dbReference type="AlphaFoldDB" id="A0A448XFM8"/>
<evidence type="ECO:0000313" key="2">
    <source>
        <dbReference type="Proteomes" id="UP000784294"/>
    </source>
</evidence>
<keyword evidence="2" id="KW-1185">Reference proteome</keyword>
<dbReference type="EMBL" id="CAAALY010250022">
    <property type="protein sequence ID" value="VEL35513.1"/>
    <property type="molecule type" value="Genomic_DNA"/>
</dbReference>
<organism evidence="1 2">
    <name type="scientific">Protopolystoma xenopodis</name>
    <dbReference type="NCBI Taxonomy" id="117903"/>
    <lineage>
        <taxon>Eukaryota</taxon>
        <taxon>Metazoa</taxon>
        <taxon>Spiralia</taxon>
        <taxon>Lophotrochozoa</taxon>
        <taxon>Platyhelminthes</taxon>
        <taxon>Monogenea</taxon>
        <taxon>Polyopisthocotylea</taxon>
        <taxon>Polystomatidea</taxon>
        <taxon>Polystomatidae</taxon>
        <taxon>Protopolystoma</taxon>
    </lineage>
</organism>
<name>A0A448XFM8_9PLAT</name>
<sequence>MTFCDLLCSPPPCLRGYFNFPSKHSMLDRIKLPPEMSPLSCFRPFTSSTSSSCPVDSFHFIIELTPSHYLLSSPIPTPFSTGYPSH</sequence>
<reference evidence="1" key="1">
    <citation type="submission" date="2018-11" db="EMBL/GenBank/DDBJ databases">
        <authorList>
            <consortium name="Pathogen Informatics"/>
        </authorList>
    </citation>
    <scope>NUCLEOTIDE SEQUENCE</scope>
</reference>
<gene>
    <name evidence="1" type="ORF">PXEA_LOCUS28953</name>
</gene>
<proteinExistence type="predicted"/>
<protein>
    <submittedName>
        <fullName evidence="1">Uncharacterized protein</fullName>
    </submittedName>
</protein>
<accession>A0A448XFM8</accession>
<evidence type="ECO:0000313" key="1">
    <source>
        <dbReference type="EMBL" id="VEL35513.1"/>
    </source>
</evidence>
<comment type="caution">
    <text evidence="1">The sequence shown here is derived from an EMBL/GenBank/DDBJ whole genome shotgun (WGS) entry which is preliminary data.</text>
</comment>